<organism evidence="2 3">
    <name type="scientific">Bifidobacterium breve</name>
    <dbReference type="NCBI Taxonomy" id="1685"/>
    <lineage>
        <taxon>Bacteria</taxon>
        <taxon>Bacillati</taxon>
        <taxon>Actinomycetota</taxon>
        <taxon>Actinomycetes</taxon>
        <taxon>Bifidobacteriales</taxon>
        <taxon>Bifidobacteriaceae</taxon>
        <taxon>Bifidobacterium</taxon>
    </lineage>
</organism>
<dbReference type="AlphaFoldDB" id="A0AAW7LI52"/>
<dbReference type="Proteomes" id="UP001169990">
    <property type="component" value="Unassembled WGS sequence"/>
</dbReference>
<reference evidence="2" key="1">
    <citation type="submission" date="2018-05" db="EMBL/GenBank/DDBJ databases">
        <authorList>
            <person name="Kondepudi K.K."/>
            <person name="Singh S."/>
            <person name="Chaudhry V."/>
            <person name="Mantri S."/>
            <person name="Bhadada S."/>
            <person name="Bishnoi M."/>
            <person name="Kaur J."/>
            <person name="Sharma S."/>
            <person name="Bhatia R."/>
        </authorList>
    </citation>
    <scope>NUCLEOTIDE SEQUENCE</scope>
    <source>
        <strain evidence="2">Bif11</strain>
    </source>
</reference>
<evidence type="ECO:0000313" key="3">
    <source>
        <dbReference type="Proteomes" id="UP001169990"/>
    </source>
</evidence>
<reference evidence="2" key="2">
    <citation type="journal article" date="2022" name="3 Biotech.">
        <title>Isomaltooligosaccharides utilization and genomic characterization of human infant anti-inflammatory Bifidobacterium longum and Bifidobacterium breve strains.</title>
        <authorList>
            <person name="Sharma S."/>
            <person name="Singh S."/>
            <person name="Chaudhary V."/>
            <person name="Mantri S."/>
            <person name="Chander A."/>
            <person name="Maurya R."/>
            <person name="Rajarammohan S."/>
            <person name="Singh R.P."/>
            <person name="Rishi P."/>
            <person name="Bishnoi M."/>
            <person name="Bhadada S.K."/>
            <person name="Kondepudi K.K."/>
        </authorList>
    </citation>
    <scope>NUCLEOTIDE SEQUENCE</scope>
    <source>
        <strain evidence="2">Bif11</strain>
    </source>
</reference>
<feature type="domain" description="DUF234" evidence="1">
    <location>
        <begin position="4"/>
        <end position="35"/>
    </location>
</feature>
<protein>
    <recommendedName>
        <fullName evidence="1">DUF234 domain-containing protein</fullName>
    </recommendedName>
</protein>
<sequence>MARERTDIDVIAADSLSKQILIGECKWRNSFNETEAVERLRGRAGLIRGYLPETARFVLFSKNEVGESIRNRYREDERMSFVSVDDMYAG</sequence>
<dbReference type="Pfam" id="PF03008">
    <property type="entry name" value="DUF234"/>
    <property type="match status" value="1"/>
</dbReference>
<accession>A0AAW7LI52</accession>
<proteinExistence type="predicted"/>
<comment type="caution">
    <text evidence="2">The sequence shown here is derived from an EMBL/GenBank/DDBJ whole genome shotgun (WGS) entry which is preliminary data.</text>
</comment>
<gene>
    <name evidence="2" type="ORF">DC496_00465</name>
</gene>
<evidence type="ECO:0000313" key="2">
    <source>
        <dbReference type="EMBL" id="MDN4186893.1"/>
    </source>
</evidence>
<dbReference type="InterPro" id="IPR004256">
    <property type="entry name" value="DUF234"/>
</dbReference>
<evidence type="ECO:0000259" key="1">
    <source>
        <dbReference type="Pfam" id="PF03008"/>
    </source>
</evidence>
<name>A0AAW7LI52_BIFBR</name>
<dbReference type="EMBL" id="QELD01000002">
    <property type="protein sequence ID" value="MDN4186893.1"/>
    <property type="molecule type" value="Genomic_DNA"/>
</dbReference>